<feature type="transmembrane region" description="Helical" evidence="6">
    <location>
        <begin position="220"/>
        <end position="241"/>
    </location>
</feature>
<keyword evidence="3 6" id="KW-0812">Transmembrane</keyword>
<dbReference type="Proteomes" id="UP000185612">
    <property type="component" value="Unassembled WGS sequence"/>
</dbReference>
<evidence type="ECO:0000313" key="8">
    <source>
        <dbReference type="EMBL" id="OKL51660.1"/>
    </source>
</evidence>
<keyword evidence="2" id="KW-1003">Cell membrane</keyword>
<feature type="domain" description="Type II secretion system protein GspF" evidence="7">
    <location>
        <begin position="114"/>
        <end position="239"/>
    </location>
</feature>
<gene>
    <name evidence="8" type="ORF">BSZ40_05745</name>
</gene>
<sequence length="286" mass="30665">MGAIIGLLFGSGLVLLYWWWQVPHRPRSARLARGHQRVTDLLTQAGLGDMRPATALAVCLGSGLVALVVLWVATGALPVGVCFGLLVGLAPALLVTSRARARRETLRALWPDVIDDLLSAVRAGTALPDTLVSLAHKGPPELREAFAAYAAHYRAAGRFDDALNTLKAELADPVADRIVEALRLARGVGGTELGVLLRSLSTMLRADLHARGELQARQSWTINGARLAAAAPWIVLLILATRGEAMAVYRTSAGAMVLLVGAVATVVAYWLMLRVGRLPEERRMLR</sequence>
<comment type="caution">
    <text evidence="8">The sequence shown here is derived from an EMBL/GenBank/DDBJ whole genome shotgun (WGS) entry which is preliminary data.</text>
</comment>
<dbReference type="RefSeq" id="WP_073824200.1">
    <property type="nucleotide sequence ID" value="NZ_JAUNKL010000019.1"/>
</dbReference>
<evidence type="ECO:0000256" key="5">
    <source>
        <dbReference type="ARBA" id="ARBA00023136"/>
    </source>
</evidence>
<dbReference type="PANTHER" id="PTHR35007">
    <property type="entry name" value="INTEGRAL MEMBRANE PROTEIN-RELATED"/>
    <property type="match status" value="1"/>
</dbReference>
<evidence type="ECO:0000256" key="4">
    <source>
        <dbReference type="ARBA" id="ARBA00022989"/>
    </source>
</evidence>
<evidence type="ECO:0000313" key="9">
    <source>
        <dbReference type="Proteomes" id="UP000185612"/>
    </source>
</evidence>
<dbReference type="AlphaFoldDB" id="A0A1Q5PW95"/>
<dbReference type="GO" id="GO:0005886">
    <property type="term" value="C:plasma membrane"/>
    <property type="evidence" value="ECO:0007669"/>
    <property type="project" value="UniProtKB-SubCell"/>
</dbReference>
<dbReference type="Pfam" id="PF00482">
    <property type="entry name" value="T2SSF"/>
    <property type="match status" value="1"/>
</dbReference>
<comment type="subcellular location">
    <subcellularLocation>
        <location evidence="1">Cell membrane</location>
        <topology evidence="1">Multi-pass membrane protein</topology>
    </subcellularLocation>
</comment>
<feature type="transmembrane region" description="Helical" evidence="6">
    <location>
        <begin position="6"/>
        <end position="23"/>
    </location>
</feature>
<keyword evidence="5 6" id="KW-0472">Membrane</keyword>
<dbReference type="InterPro" id="IPR018076">
    <property type="entry name" value="T2SS_GspF_dom"/>
</dbReference>
<name>A0A1Q5PW95_9ACTO</name>
<reference evidence="9" key="1">
    <citation type="submission" date="2016-12" db="EMBL/GenBank/DDBJ databases">
        <authorList>
            <person name="Meng X."/>
        </authorList>
    </citation>
    <scope>NUCLEOTIDE SEQUENCE [LARGE SCALE GENOMIC DNA]</scope>
    <source>
        <strain evidence="9">DSM 20732</strain>
    </source>
</reference>
<evidence type="ECO:0000256" key="3">
    <source>
        <dbReference type="ARBA" id="ARBA00022692"/>
    </source>
</evidence>
<proteinExistence type="predicted"/>
<organism evidence="8 9">
    <name type="scientific">Buchananella hordeovulneris</name>
    <dbReference type="NCBI Taxonomy" id="52770"/>
    <lineage>
        <taxon>Bacteria</taxon>
        <taxon>Bacillati</taxon>
        <taxon>Actinomycetota</taxon>
        <taxon>Actinomycetes</taxon>
        <taxon>Actinomycetales</taxon>
        <taxon>Actinomycetaceae</taxon>
        <taxon>Buchananella</taxon>
    </lineage>
</organism>
<protein>
    <submittedName>
        <fullName evidence="8">Type II secretion system protein F</fullName>
    </submittedName>
</protein>
<dbReference type="STRING" id="52770.BSZ40_05745"/>
<dbReference type="OrthoDB" id="3217742at2"/>
<dbReference type="InParanoid" id="A0A1Q5PW95"/>
<evidence type="ECO:0000259" key="7">
    <source>
        <dbReference type="Pfam" id="PF00482"/>
    </source>
</evidence>
<dbReference type="EMBL" id="MQVS01000005">
    <property type="protein sequence ID" value="OKL51660.1"/>
    <property type="molecule type" value="Genomic_DNA"/>
</dbReference>
<accession>A0A1Q5PW95</accession>
<dbReference type="PANTHER" id="PTHR35007:SF2">
    <property type="entry name" value="PILUS ASSEMBLE PROTEIN"/>
    <property type="match status" value="1"/>
</dbReference>
<evidence type="ECO:0000256" key="2">
    <source>
        <dbReference type="ARBA" id="ARBA00022475"/>
    </source>
</evidence>
<keyword evidence="4 6" id="KW-1133">Transmembrane helix</keyword>
<feature type="transmembrane region" description="Helical" evidence="6">
    <location>
        <begin position="253"/>
        <end position="273"/>
    </location>
</feature>
<keyword evidence="9" id="KW-1185">Reference proteome</keyword>
<feature type="transmembrane region" description="Helical" evidence="6">
    <location>
        <begin position="78"/>
        <end position="97"/>
    </location>
</feature>
<feature type="transmembrane region" description="Helical" evidence="6">
    <location>
        <begin position="53"/>
        <end position="72"/>
    </location>
</feature>
<evidence type="ECO:0000256" key="6">
    <source>
        <dbReference type="SAM" id="Phobius"/>
    </source>
</evidence>
<evidence type="ECO:0000256" key="1">
    <source>
        <dbReference type="ARBA" id="ARBA00004651"/>
    </source>
</evidence>